<dbReference type="InterPro" id="IPR019009">
    <property type="entry name" value="SRP_receptor_beta_su"/>
</dbReference>
<keyword evidence="7 11" id="KW-1133">Transmembrane helix</keyword>
<dbReference type="SUPFAM" id="SSF52540">
    <property type="entry name" value="P-loop containing nucleoside triphosphate hydrolases"/>
    <property type="match status" value="1"/>
</dbReference>
<organism evidence="12 13">
    <name type="scientific">Collybiopsis luxurians FD-317 M1</name>
    <dbReference type="NCBI Taxonomy" id="944289"/>
    <lineage>
        <taxon>Eukaryota</taxon>
        <taxon>Fungi</taxon>
        <taxon>Dikarya</taxon>
        <taxon>Basidiomycota</taxon>
        <taxon>Agaricomycotina</taxon>
        <taxon>Agaricomycetes</taxon>
        <taxon>Agaricomycetidae</taxon>
        <taxon>Agaricales</taxon>
        <taxon>Marasmiineae</taxon>
        <taxon>Omphalotaceae</taxon>
        <taxon>Collybiopsis</taxon>
        <taxon>Collybiopsis luxurians</taxon>
    </lineage>
</organism>
<comment type="similarity">
    <text evidence="2">Belongs to the SRP receptor beta subunit family.</text>
</comment>
<dbReference type="AlphaFoldDB" id="A0A0D0CUR3"/>
<dbReference type="OrthoDB" id="41266at2759"/>
<dbReference type="InterPro" id="IPR027417">
    <property type="entry name" value="P-loop_NTPase"/>
</dbReference>
<accession>A0A0D0CUR3</accession>
<dbReference type="Proteomes" id="UP000053593">
    <property type="component" value="Unassembled WGS sequence"/>
</dbReference>
<dbReference type="InterPro" id="IPR024156">
    <property type="entry name" value="Small_GTPase_ARF"/>
</dbReference>
<keyword evidence="8" id="KW-0342">GTP-binding</keyword>
<protein>
    <recommendedName>
        <fullName evidence="3">Signal recognition particle receptor subunit beta</fullName>
    </recommendedName>
</protein>
<keyword evidence="13" id="KW-1185">Reference proteome</keyword>
<comment type="subcellular location">
    <subcellularLocation>
        <location evidence="1">Endoplasmic reticulum membrane</location>
        <topology evidence="1">Single-pass membrane protein</topology>
    </subcellularLocation>
</comment>
<evidence type="ECO:0000256" key="6">
    <source>
        <dbReference type="ARBA" id="ARBA00022824"/>
    </source>
</evidence>
<keyword evidence="9 11" id="KW-0472">Membrane</keyword>
<dbReference type="Gene3D" id="3.40.50.300">
    <property type="entry name" value="P-loop containing nucleotide triphosphate hydrolases"/>
    <property type="match status" value="1"/>
</dbReference>
<evidence type="ECO:0000256" key="2">
    <source>
        <dbReference type="ARBA" id="ARBA00005619"/>
    </source>
</evidence>
<evidence type="ECO:0000256" key="3">
    <source>
        <dbReference type="ARBA" id="ARBA00020256"/>
    </source>
</evidence>
<keyword evidence="4 11" id="KW-0812">Transmembrane</keyword>
<evidence type="ECO:0000313" key="13">
    <source>
        <dbReference type="Proteomes" id="UP000053593"/>
    </source>
</evidence>
<evidence type="ECO:0000256" key="1">
    <source>
        <dbReference type="ARBA" id="ARBA00004389"/>
    </source>
</evidence>
<evidence type="ECO:0000256" key="5">
    <source>
        <dbReference type="ARBA" id="ARBA00022741"/>
    </source>
</evidence>
<dbReference type="PANTHER" id="PTHR11711">
    <property type="entry name" value="ADP RIBOSYLATION FACTOR-RELATED"/>
    <property type="match status" value="1"/>
</dbReference>
<evidence type="ECO:0000256" key="9">
    <source>
        <dbReference type="ARBA" id="ARBA00023136"/>
    </source>
</evidence>
<evidence type="ECO:0000256" key="10">
    <source>
        <dbReference type="ARBA" id="ARBA00023170"/>
    </source>
</evidence>
<evidence type="ECO:0000256" key="11">
    <source>
        <dbReference type="SAM" id="Phobius"/>
    </source>
</evidence>
<dbReference type="GO" id="GO:0005525">
    <property type="term" value="F:GTP binding"/>
    <property type="evidence" value="ECO:0007669"/>
    <property type="project" value="UniProtKB-KW"/>
</dbReference>
<keyword evidence="5" id="KW-0547">Nucleotide-binding</keyword>
<proteinExistence type="inferred from homology"/>
<dbReference type="HOGENOM" id="CLU_073388_0_0_1"/>
<dbReference type="Pfam" id="PF09439">
    <property type="entry name" value="SRPRB"/>
    <property type="match status" value="1"/>
</dbReference>
<keyword evidence="10" id="KW-0675">Receptor</keyword>
<feature type="transmembrane region" description="Helical" evidence="11">
    <location>
        <begin position="30"/>
        <end position="48"/>
    </location>
</feature>
<dbReference type="EMBL" id="KN834779">
    <property type="protein sequence ID" value="KIK59583.1"/>
    <property type="molecule type" value="Genomic_DNA"/>
</dbReference>
<name>A0A0D0CUR3_9AGAR</name>
<sequence>MDPNVSESEYTPVAEPKVDLSTNSVSSQTLILASLFAAVILIAIFVFVSRRKSQSKRNVFLLTGPSDSGKTAIFSSLIYGNAVPTNTSMQSNSSFFTIPGKKEPVQVVDVPGHPRLRSQFKESLNSAKAIAFVVDANTISRNAAHAAEHLHTILDAIMSFPPSQSLPTLLILAHKSDLIKASSISADTTALAINRVQTILERELERRRQSQLGGMGVEALGDDGVGSSGGMGGGSMNEKETGNMGGLDCTGPGGMFKFENWEGGEVVFLGTSVRSSLVKGDKGEKAGIGSLDSLREWIEENM</sequence>
<dbReference type="GO" id="GO:0005789">
    <property type="term" value="C:endoplasmic reticulum membrane"/>
    <property type="evidence" value="ECO:0007669"/>
    <property type="project" value="UniProtKB-SubCell"/>
</dbReference>
<evidence type="ECO:0000256" key="7">
    <source>
        <dbReference type="ARBA" id="ARBA00022989"/>
    </source>
</evidence>
<evidence type="ECO:0000313" key="12">
    <source>
        <dbReference type="EMBL" id="KIK59583.1"/>
    </source>
</evidence>
<evidence type="ECO:0000256" key="8">
    <source>
        <dbReference type="ARBA" id="ARBA00023134"/>
    </source>
</evidence>
<evidence type="ECO:0000256" key="4">
    <source>
        <dbReference type="ARBA" id="ARBA00022692"/>
    </source>
</evidence>
<keyword evidence="6" id="KW-0256">Endoplasmic reticulum</keyword>
<gene>
    <name evidence="12" type="ORF">GYMLUDRAFT_245253</name>
</gene>
<reference evidence="12 13" key="1">
    <citation type="submission" date="2014-04" db="EMBL/GenBank/DDBJ databases">
        <title>Evolutionary Origins and Diversification of the Mycorrhizal Mutualists.</title>
        <authorList>
            <consortium name="DOE Joint Genome Institute"/>
            <consortium name="Mycorrhizal Genomics Consortium"/>
            <person name="Kohler A."/>
            <person name="Kuo A."/>
            <person name="Nagy L.G."/>
            <person name="Floudas D."/>
            <person name="Copeland A."/>
            <person name="Barry K.W."/>
            <person name="Cichocki N."/>
            <person name="Veneault-Fourrey C."/>
            <person name="LaButti K."/>
            <person name="Lindquist E.A."/>
            <person name="Lipzen A."/>
            <person name="Lundell T."/>
            <person name="Morin E."/>
            <person name="Murat C."/>
            <person name="Riley R."/>
            <person name="Ohm R."/>
            <person name="Sun H."/>
            <person name="Tunlid A."/>
            <person name="Henrissat B."/>
            <person name="Grigoriev I.V."/>
            <person name="Hibbett D.S."/>
            <person name="Martin F."/>
        </authorList>
    </citation>
    <scope>NUCLEOTIDE SEQUENCE [LARGE SCALE GENOMIC DNA]</scope>
    <source>
        <strain evidence="12 13">FD-317 M1</strain>
    </source>
</reference>